<feature type="chain" id="PRO_5040769246" evidence="1">
    <location>
        <begin position="20"/>
        <end position="117"/>
    </location>
</feature>
<feature type="signal peptide" evidence="1">
    <location>
        <begin position="1"/>
        <end position="19"/>
    </location>
</feature>
<comment type="caution">
    <text evidence="2">The sequence shown here is derived from an EMBL/GenBank/DDBJ whole genome shotgun (WGS) entry which is preliminary data.</text>
</comment>
<keyword evidence="1" id="KW-0732">Signal</keyword>
<proteinExistence type="predicted"/>
<gene>
    <name evidence="2" type="ORF">NLJ89_g5984</name>
</gene>
<evidence type="ECO:0000313" key="3">
    <source>
        <dbReference type="Proteomes" id="UP001148786"/>
    </source>
</evidence>
<keyword evidence="3" id="KW-1185">Reference proteome</keyword>
<name>A0A9W8JZJ6_9AGAR</name>
<dbReference type="AlphaFoldDB" id="A0A9W8JZJ6"/>
<reference evidence="2" key="1">
    <citation type="submission" date="2022-07" db="EMBL/GenBank/DDBJ databases">
        <title>Genome Sequence of Agrocybe chaxingu.</title>
        <authorList>
            <person name="Buettner E."/>
        </authorList>
    </citation>
    <scope>NUCLEOTIDE SEQUENCE</scope>
    <source>
        <strain evidence="2">MP-N11</strain>
    </source>
</reference>
<organism evidence="2 3">
    <name type="scientific">Agrocybe chaxingu</name>
    <dbReference type="NCBI Taxonomy" id="84603"/>
    <lineage>
        <taxon>Eukaryota</taxon>
        <taxon>Fungi</taxon>
        <taxon>Dikarya</taxon>
        <taxon>Basidiomycota</taxon>
        <taxon>Agaricomycotina</taxon>
        <taxon>Agaricomycetes</taxon>
        <taxon>Agaricomycetidae</taxon>
        <taxon>Agaricales</taxon>
        <taxon>Agaricineae</taxon>
        <taxon>Strophariaceae</taxon>
        <taxon>Agrocybe</taxon>
    </lineage>
</organism>
<evidence type="ECO:0000256" key="1">
    <source>
        <dbReference type="SAM" id="SignalP"/>
    </source>
</evidence>
<evidence type="ECO:0000313" key="2">
    <source>
        <dbReference type="EMBL" id="KAJ3508019.1"/>
    </source>
</evidence>
<dbReference type="EMBL" id="JANKHO010000602">
    <property type="protein sequence ID" value="KAJ3508019.1"/>
    <property type="molecule type" value="Genomic_DNA"/>
</dbReference>
<accession>A0A9W8JZJ6</accession>
<sequence length="117" mass="12802">MVQLTSVAVAALLAGPAVAAPFHVPYVHFEFSISWIIGSQVHYHLAIAEHAGHAHIPEAHPECLAPWSEGPAGALLRCFRDPPLLDGWWRSTSVISSYLSCLASFVSLCMPDRLWGW</sequence>
<dbReference type="Proteomes" id="UP001148786">
    <property type="component" value="Unassembled WGS sequence"/>
</dbReference>
<protein>
    <submittedName>
        <fullName evidence="2">Uncharacterized protein</fullName>
    </submittedName>
</protein>